<dbReference type="EMBL" id="JAYWIO010000005">
    <property type="protein sequence ID" value="KAK7259231.1"/>
    <property type="molecule type" value="Genomic_DNA"/>
</dbReference>
<reference evidence="2 3" key="1">
    <citation type="submission" date="2024-01" db="EMBL/GenBank/DDBJ databases">
        <title>The genomes of 5 underutilized Papilionoideae crops provide insights into root nodulation and disease resistanc.</title>
        <authorList>
            <person name="Yuan L."/>
        </authorList>
    </citation>
    <scope>NUCLEOTIDE SEQUENCE [LARGE SCALE GENOMIC DNA]</scope>
    <source>
        <strain evidence="2">ZHUSHIDOU_FW_LH</strain>
        <tissue evidence="2">Leaf</tissue>
    </source>
</reference>
<organism evidence="2 3">
    <name type="scientific">Crotalaria pallida</name>
    <name type="common">Smooth rattlebox</name>
    <name type="synonym">Crotalaria striata</name>
    <dbReference type="NCBI Taxonomy" id="3830"/>
    <lineage>
        <taxon>Eukaryota</taxon>
        <taxon>Viridiplantae</taxon>
        <taxon>Streptophyta</taxon>
        <taxon>Embryophyta</taxon>
        <taxon>Tracheophyta</taxon>
        <taxon>Spermatophyta</taxon>
        <taxon>Magnoliopsida</taxon>
        <taxon>eudicotyledons</taxon>
        <taxon>Gunneridae</taxon>
        <taxon>Pentapetalae</taxon>
        <taxon>rosids</taxon>
        <taxon>fabids</taxon>
        <taxon>Fabales</taxon>
        <taxon>Fabaceae</taxon>
        <taxon>Papilionoideae</taxon>
        <taxon>50 kb inversion clade</taxon>
        <taxon>genistoids sensu lato</taxon>
        <taxon>core genistoids</taxon>
        <taxon>Crotalarieae</taxon>
        <taxon>Crotalaria</taxon>
    </lineage>
</organism>
<comment type="caution">
    <text evidence="2">The sequence shown here is derived from an EMBL/GenBank/DDBJ whole genome shotgun (WGS) entry which is preliminary data.</text>
</comment>
<dbReference type="Proteomes" id="UP001372338">
    <property type="component" value="Unassembled WGS sequence"/>
</dbReference>
<sequence length="231" mass="26137">MATSSGHHHTRESISYEEVCYVNLIHKGLLRYGHVNLEILKWTSTVDERNVKFRRLSSSVNILNSSDDRQRDKNKASQRITQSSSSSGRLTQSKKRDIHLIEIDENKENQLSVEFNDKNVQHICCGVQNPNCSKCYDGVQSVEINNKNVQDICSGVQNLKCFNYDDVVPSARSAVNNQSASDEFNSKHVSLRIVQAVKDGLRTVDNYSVQDDEIETSDDDNGAEYCEESDE</sequence>
<evidence type="ECO:0000313" key="3">
    <source>
        <dbReference type="Proteomes" id="UP001372338"/>
    </source>
</evidence>
<keyword evidence="3" id="KW-1185">Reference proteome</keyword>
<gene>
    <name evidence="2" type="ORF">RIF29_24832</name>
</gene>
<feature type="region of interest" description="Disordered" evidence="1">
    <location>
        <begin position="64"/>
        <end position="93"/>
    </location>
</feature>
<evidence type="ECO:0000256" key="1">
    <source>
        <dbReference type="SAM" id="MobiDB-lite"/>
    </source>
</evidence>
<accession>A0AAN9EMX9</accession>
<feature type="compositionally biased region" description="Basic and acidic residues" evidence="1">
    <location>
        <begin position="66"/>
        <end position="75"/>
    </location>
</feature>
<dbReference type="AlphaFoldDB" id="A0AAN9EMX9"/>
<evidence type="ECO:0000313" key="2">
    <source>
        <dbReference type="EMBL" id="KAK7259231.1"/>
    </source>
</evidence>
<proteinExistence type="predicted"/>
<name>A0AAN9EMX9_CROPI</name>
<protein>
    <submittedName>
        <fullName evidence="2">Uncharacterized protein</fullName>
    </submittedName>
</protein>